<evidence type="ECO:0000313" key="1">
    <source>
        <dbReference type="EMBL" id="ORX80202.1"/>
    </source>
</evidence>
<organism evidence="1 2">
    <name type="scientific">Anaeromyces robustus</name>
    <dbReference type="NCBI Taxonomy" id="1754192"/>
    <lineage>
        <taxon>Eukaryota</taxon>
        <taxon>Fungi</taxon>
        <taxon>Fungi incertae sedis</taxon>
        <taxon>Chytridiomycota</taxon>
        <taxon>Chytridiomycota incertae sedis</taxon>
        <taxon>Neocallimastigomycetes</taxon>
        <taxon>Neocallimastigales</taxon>
        <taxon>Neocallimastigaceae</taxon>
        <taxon>Anaeromyces</taxon>
    </lineage>
</organism>
<keyword evidence="2" id="KW-1185">Reference proteome</keyword>
<sequence length="107" mass="12364">MKQKLILIYAYPGISNGVTFVERAKLEIYILLSVLIVSDYEPGTYIKCPFLLRSVLLLMYELFAIKKKLLRSAALLNDILLGVCKRHHMLFNKFKTNLSKNDNVDKQ</sequence>
<name>A0A1Y1X3D2_9FUNG</name>
<dbReference type="EMBL" id="MCFG01000152">
    <property type="protein sequence ID" value="ORX80202.1"/>
    <property type="molecule type" value="Genomic_DNA"/>
</dbReference>
<proteinExistence type="predicted"/>
<dbReference type="AlphaFoldDB" id="A0A1Y1X3D2"/>
<accession>A0A1Y1X3D2</accession>
<gene>
    <name evidence="1" type="ORF">BCR32DRAFT_293958</name>
</gene>
<dbReference type="Proteomes" id="UP000193944">
    <property type="component" value="Unassembled WGS sequence"/>
</dbReference>
<comment type="caution">
    <text evidence="1">The sequence shown here is derived from an EMBL/GenBank/DDBJ whole genome shotgun (WGS) entry which is preliminary data.</text>
</comment>
<protein>
    <submittedName>
        <fullName evidence="1">Uncharacterized protein</fullName>
    </submittedName>
</protein>
<reference evidence="1 2" key="2">
    <citation type="submission" date="2016-08" db="EMBL/GenBank/DDBJ databases">
        <title>Pervasive Adenine N6-methylation of Active Genes in Fungi.</title>
        <authorList>
            <consortium name="DOE Joint Genome Institute"/>
            <person name="Mondo S.J."/>
            <person name="Dannebaum R.O."/>
            <person name="Kuo R.C."/>
            <person name="Labutti K."/>
            <person name="Haridas S."/>
            <person name="Kuo A."/>
            <person name="Salamov A."/>
            <person name="Ahrendt S.R."/>
            <person name="Lipzen A."/>
            <person name="Sullivan W."/>
            <person name="Andreopoulos W.B."/>
            <person name="Clum A."/>
            <person name="Lindquist E."/>
            <person name="Daum C."/>
            <person name="Ramamoorthy G.K."/>
            <person name="Gryganskyi A."/>
            <person name="Culley D."/>
            <person name="Magnuson J.K."/>
            <person name="James T.Y."/>
            <person name="O'Malley M.A."/>
            <person name="Stajich J.E."/>
            <person name="Spatafora J.W."/>
            <person name="Visel A."/>
            <person name="Grigoriev I.V."/>
        </authorList>
    </citation>
    <scope>NUCLEOTIDE SEQUENCE [LARGE SCALE GENOMIC DNA]</scope>
    <source>
        <strain evidence="1 2">S4</strain>
    </source>
</reference>
<evidence type="ECO:0000313" key="2">
    <source>
        <dbReference type="Proteomes" id="UP000193944"/>
    </source>
</evidence>
<reference evidence="1 2" key="1">
    <citation type="submission" date="2016-08" db="EMBL/GenBank/DDBJ databases">
        <title>A Parts List for Fungal Cellulosomes Revealed by Comparative Genomics.</title>
        <authorList>
            <consortium name="DOE Joint Genome Institute"/>
            <person name="Haitjema C.H."/>
            <person name="Gilmore S.P."/>
            <person name="Henske J.K."/>
            <person name="Solomon K.V."/>
            <person name="De Groot R."/>
            <person name="Kuo A."/>
            <person name="Mondo S.J."/>
            <person name="Salamov A.A."/>
            <person name="Labutti K."/>
            <person name="Zhao Z."/>
            <person name="Chiniquy J."/>
            <person name="Barry K."/>
            <person name="Brewer H.M."/>
            <person name="Purvine S.O."/>
            <person name="Wright A.T."/>
            <person name="Boxma B."/>
            <person name="Van Alen T."/>
            <person name="Hackstein J.H."/>
            <person name="Baker S.E."/>
            <person name="Grigoriev I.V."/>
            <person name="O'Malley M.A."/>
        </authorList>
    </citation>
    <scope>NUCLEOTIDE SEQUENCE [LARGE SCALE GENOMIC DNA]</scope>
    <source>
        <strain evidence="1 2">S4</strain>
    </source>
</reference>